<organism evidence="1 2">
    <name type="scientific">Hymenoscyphus fraxineus</name>
    <dbReference type="NCBI Taxonomy" id="746836"/>
    <lineage>
        <taxon>Eukaryota</taxon>
        <taxon>Fungi</taxon>
        <taxon>Dikarya</taxon>
        <taxon>Ascomycota</taxon>
        <taxon>Pezizomycotina</taxon>
        <taxon>Leotiomycetes</taxon>
        <taxon>Helotiales</taxon>
        <taxon>Helotiaceae</taxon>
        <taxon>Hymenoscyphus</taxon>
    </lineage>
</organism>
<protein>
    <submittedName>
        <fullName evidence="1">Uncharacterized protein</fullName>
    </submittedName>
</protein>
<comment type="caution">
    <text evidence="1">The sequence shown here is derived from an EMBL/GenBank/DDBJ whole genome shotgun (WGS) entry which is preliminary data.</text>
</comment>
<reference evidence="1" key="1">
    <citation type="submission" date="2021-07" db="EMBL/GenBank/DDBJ databases">
        <authorList>
            <person name="Durling M."/>
        </authorList>
    </citation>
    <scope>NUCLEOTIDE SEQUENCE</scope>
</reference>
<dbReference type="OrthoDB" id="10313662at2759"/>
<evidence type="ECO:0000313" key="2">
    <source>
        <dbReference type="Proteomes" id="UP000696280"/>
    </source>
</evidence>
<name>A0A9N9KNQ1_9HELO</name>
<proteinExistence type="predicted"/>
<keyword evidence="2" id="KW-1185">Reference proteome</keyword>
<evidence type="ECO:0000313" key="1">
    <source>
        <dbReference type="EMBL" id="CAG8951220.1"/>
    </source>
</evidence>
<sequence>MLELSERLHDARELWTEIRGSFAEIWESTRMEMQVDGCLEDFEGELLAVETQLGRNREVGEPVENIQSGGPVRLGRVVEGARSREPSTLEPIVAERERQRTLAAERAQNRHLDTSRDCSDHQYRLRTLEVARSEVPDISLDVQPSTAVLLASDLQPGGRLTWGRYVYDRVCLMEAQKFLDTIEWTNFTDDELFALRKKHLSFMFPEETIDSKESYERCDKRRTDEIRLRPAIERFFLAEMQRIAQFFVHFFTGEEGEKGMESIVKEAREEMLATLEPRDEETTKSFKIRQHERVLEICHREMAKVVHYVTQLDMRKQGDYLIWRGRTTYMYIFQRCLKLLFPRQTWDTEVQVASGMKQLRDLETQMKKRDRIHAALGRHVLQKAHDQFRGRTDALLRTFPFAKKQVYSICRIFILEPRDIADRDGYWNATE</sequence>
<gene>
    <name evidence="1" type="ORF">HYFRA_00007967</name>
</gene>
<dbReference type="AlphaFoldDB" id="A0A9N9KNQ1"/>
<accession>A0A9N9KNQ1</accession>
<dbReference type="Proteomes" id="UP000696280">
    <property type="component" value="Unassembled WGS sequence"/>
</dbReference>
<dbReference type="EMBL" id="CAJVRL010000041">
    <property type="protein sequence ID" value="CAG8951220.1"/>
    <property type="molecule type" value="Genomic_DNA"/>
</dbReference>